<sequence length="141" mass="16158">TWQGFIYNWIGRVIGTAIAFYLARFFGRKIIKHIVKPETINKYDYYFDKGKILLFLAYFLPVFPDDELSYLAGLSAMKPRIFLPLMAIGHISGSLALAYVGNGIQSVKEPMFIILSLVTLIGGIWFAWHYRKIKNNANTNM</sequence>
<keyword evidence="2 6" id="KW-1003">Cell membrane</keyword>
<comment type="caution">
    <text evidence="8">The sequence shown here is derived from an EMBL/GenBank/DDBJ whole genome shotgun (WGS) entry which is preliminary data.</text>
</comment>
<dbReference type="AlphaFoldDB" id="A0A0G0SY44"/>
<evidence type="ECO:0000256" key="2">
    <source>
        <dbReference type="ARBA" id="ARBA00022475"/>
    </source>
</evidence>
<evidence type="ECO:0000256" key="4">
    <source>
        <dbReference type="ARBA" id="ARBA00022989"/>
    </source>
</evidence>
<keyword evidence="4 6" id="KW-1133">Transmembrane helix</keyword>
<dbReference type="EMBL" id="LBZL01000023">
    <property type="protein sequence ID" value="KKR69723.1"/>
    <property type="molecule type" value="Genomic_DNA"/>
</dbReference>
<reference evidence="8 9" key="1">
    <citation type="journal article" date="2015" name="Nature">
        <title>rRNA introns, odd ribosomes, and small enigmatic genomes across a large radiation of phyla.</title>
        <authorList>
            <person name="Brown C.T."/>
            <person name="Hug L.A."/>
            <person name="Thomas B.C."/>
            <person name="Sharon I."/>
            <person name="Castelle C.J."/>
            <person name="Singh A."/>
            <person name="Wilkins M.J."/>
            <person name="Williams K.H."/>
            <person name="Banfield J.F."/>
        </authorList>
    </citation>
    <scope>NUCLEOTIDE SEQUENCE [LARGE SCALE GENOMIC DNA]</scope>
</reference>
<feature type="domain" description="VTT" evidence="7">
    <location>
        <begin position="1"/>
        <end position="102"/>
    </location>
</feature>
<dbReference type="InterPro" id="IPR032816">
    <property type="entry name" value="VTT_dom"/>
</dbReference>
<dbReference type="Pfam" id="PF09335">
    <property type="entry name" value="VTT_dom"/>
    <property type="match status" value="1"/>
</dbReference>
<comment type="caution">
    <text evidence="6">Lacks conserved residue(s) required for the propagation of feature annotation.</text>
</comment>
<evidence type="ECO:0000313" key="9">
    <source>
        <dbReference type="Proteomes" id="UP000034452"/>
    </source>
</evidence>
<evidence type="ECO:0000256" key="5">
    <source>
        <dbReference type="ARBA" id="ARBA00023136"/>
    </source>
</evidence>
<feature type="transmembrane region" description="Helical" evidence="6">
    <location>
        <begin position="112"/>
        <end position="131"/>
    </location>
</feature>
<keyword evidence="3 6" id="KW-0812">Transmembrane</keyword>
<gene>
    <name evidence="8" type="ORF">UU13_C0023G0011</name>
</gene>
<evidence type="ECO:0000313" key="8">
    <source>
        <dbReference type="EMBL" id="KKR69723.1"/>
    </source>
</evidence>
<feature type="transmembrane region" description="Helical" evidence="6">
    <location>
        <begin position="6"/>
        <end position="23"/>
    </location>
</feature>
<evidence type="ECO:0000256" key="6">
    <source>
        <dbReference type="RuleBase" id="RU366058"/>
    </source>
</evidence>
<organism evidence="8 9">
    <name type="scientific">Candidatus Nomurabacteria bacterium GW2011_GWB1_40_7</name>
    <dbReference type="NCBI Taxonomy" id="1618744"/>
    <lineage>
        <taxon>Bacteria</taxon>
        <taxon>Candidatus Nomuraibacteriota</taxon>
    </lineage>
</organism>
<dbReference type="PANTHER" id="PTHR12677:SF59">
    <property type="entry name" value="GOLGI APPARATUS MEMBRANE PROTEIN TVP38-RELATED"/>
    <property type="match status" value="1"/>
</dbReference>
<evidence type="ECO:0000256" key="1">
    <source>
        <dbReference type="ARBA" id="ARBA00004651"/>
    </source>
</evidence>
<evidence type="ECO:0000259" key="7">
    <source>
        <dbReference type="Pfam" id="PF09335"/>
    </source>
</evidence>
<dbReference type="GO" id="GO:0005886">
    <property type="term" value="C:plasma membrane"/>
    <property type="evidence" value="ECO:0007669"/>
    <property type="project" value="UniProtKB-SubCell"/>
</dbReference>
<name>A0A0G0SY44_9BACT</name>
<proteinExistence type="inferred from homology"/>
<feature type="transmembrane region" description="Helical" evidence="6">
    <location>
        <begin position="81"/>
        <end position="100"/>
    </location>
</feature>
<keyword evidence="5 6" id="KW-0472">Membrane</keyword>
<dbReference type="PANTHER" id="PTHR12677">
    <property type="entry name" value="GOLGI APPARATUS MEMBRANE PROTEIN TVP38-RELATED"/>
    <property type="match status" value="1"/>
</dbReference>
<comment type="similarity">
    <text evidence="6">Belongs to the TVP38/TMEM64 family.</text>
</comment>
<accession>A0A0G0SY44</accession>
<dbReference type="InterPro" id="IPR015414">
    <property type="entry name" value="TMEM64"/>
</dbReference>
<comment type="subcellular location">
    <subcellularLocation>
        <location evidence="1 6">Cell membrane</location>
        <topology evidence="1 6">Multi-pass membrane protein</topology>
    </subcellularLocation>
</comment>
<evidence type="ECO:0000256" key="3">
    <source>
        <dbReference type="ARBA" id="ARBA00022692"/>
    </source>
</evidence>
<dbReference type="Proteomes" id="UP000034452">
    <property type="component" value="Unassembled WGS sequence"/>
</dbReference>
<protein>
    <recommendedName>
        <fullName evidence="6">TVP38/TMEM64 family membrane protein</fullName>
    </recommendedName>
</protein>
<feature type="non-terminal residue" evidence="8">
    <location>
        <position position="1"/>
    </location>
</feature>